<evidence type="ECO:0000313" key="3">
    <source>
        <dbReference type="EMBL" id="KAG6661899.1"/>
    </source>
</evidence>
<name>A0A8T1R5S3_CARIL</name>
<keyword evidence="4" id="KW-1185">Reference proteome</keyword>
<gene>
    <name evidence="3" type="ORF">CIPAW_03G207000</name>
</gene>
<sequence>MTHLCHYLKTALIHALILTNGSHKNLLLSTKLLTLASSVAYTMEYVRKLFETMIERDVFVWNTLIRGYTDQGPCREAIALYRTMHQTGVLPNNYTFPFVVRLGLFSMYAQSGQTLNSEVVFGDMFVRNVVSWIVMIAGYCESADLLRSLFDKMVVRNLVSWNAMIAAYEQNNACRNAVKVFRRMINKKVDYDYITMVSIITACASLGTLSTGIWLHELVRIKGFETNVYVTNAFIDMYAKCGNIDLAKDVFKRLPHAITVSWSSIVVACASHGHGDDALKLFSQMKERAFGSSRRRKHFESMTKEYSIVPGLEQSACLKEAYEFLERMPVEPNASVWGALLGACRKHSDVDLAELVTDKLFQLDPKLVTFY</sequence>
<feature type="repeat" description="PPR" evidence="1">
    <location>
        <begin position="57"/>
        <end position="91"/>
    </location>
</feature>
<dbReference type="EMBL" id="CM031811">
    <property type="protein sequence ID" value="KAG6661899.1"/>
    <property type="molecule type" value="Genomic_DNA"/>
</dbReference>
<accession>A0A8T1R5S3</accession>
<dbReference type="Pfam" id="PF13041">
    <property type="entry name" value="PPR_2"/>
    <property type="match status" value="2"/>
</dbReference>
<dbReference type="PANTHER" id="PTHR47926:SF454">
    <property type="entry name" value="REPEAT-CONTAINING PROTEIN, PUTATIVE-RELATED"/>
    <property type="match status" value="1"/>
</dbReference>
<evidence type="ECO:0000256" key="2">
    <source>
        <dbReference type="SAM" id="Phobius"/>
    </source>
</evidence>
<dbReference type="Proteomes" id="UP000811609">
    <property type="component" value="Chromosome 3"/>
</dbReference>
<feature type="transmembrane region" description="Helical" evidence="2">
    <location>
        <begin position="193"/>
        <end position="215"/>
    </location>
</feature>
<evidence type="ECO:0000313" key="4">
    <source>
        <dbReference type="Proteomes" id="UP000811609"/>
    </source>
</evidence>
<evidence type="ECO:0008006" key="5">
    <source>
        <dbReference type="Google" id="ProtNLM"/>
    </source>
</evidence>
<organism evidence="3 4">
    <name type="scientific">Carya illinoinensis</name>
    <name type="common">Pecan</name>
    <dbReference type="NCBI Taxonomy" id="32201"/>
    <lineage>
        <taxon>Eukaryota</taxon>
        <taxon>Viridiplantae</taxon>
        <taxon>Streptophyta</taxon>
        <taxon>Embryophyta</taxon>
        <taxon>Tracheophyta</taxon>
        <taxon>Spermatophyta</taxon>
        <taxon>Magnoliopsida</taxon>
        <taxon>eudicotyledons</taxon>
        <taxon>Gunneridae</taxon>
        <taxon>Pentapetalae</taxon>
        <taxon>rosids</taxon>
        <taxon>fabids</taxon>
        <taxon>Fagales</taxon>
        <taxon>Juglandaceae</taxon>
        <taxon>Carya</taxon>
    </lineage>
</organism>
<dbReference type="InterPro" id="IPR002885">
    <property type="entry name" value="PPR_rpt"/>
</dbReference>
<keyword evidence="2" id="KW-1133">Transmembrane helix</keyword>
<dbReference type="InterPro" id="IPR046960">
    <property type="entry name" value="PPR_At4g14850-like_plant"/>
</dbReference>
<dbReference type="PANTHER" id="PTHR47926">
    <property type="entry name" value="PENTATRICOPEPTIDE REPEAT-CONTAINING PROTEIN"/>
    <property type="match status" value="1"/>
</dbReference>
<protein>
    <recommendedName>
        <fullName evidence="5">Pentatricopeptide repeat-containing protein</fullName>
    </recommendedName>
</protein>
<dbReference type="AlphaFoldDB" id="A0A8T1R5S3"/>
<dbReference type="PROSITE" id="PS51375">
    <property type="entry name" value="PPR"/>
    <property type="match status" value="3"/>
</dbReference>
<dbReference type="Pfam" id="PF01535">
    <property type="entry name" value="PPR"/>
    <property type="match status" value="2"/>
</dbReference>
<dbReference type="NCBIfam" id="TIGR00756">
    <property type="entry name" value="PPR"/>
    <property type="match status" value="2"/>
</dbReference>
<dbReference type="GO" id="GO:0009451">
    <property type="term" value="P:RNA modification"/>
    <property type="evidence" value="ECO:0007669"/>
    <property type="project" value="InterPro"/>
</dbReference>
<keyword evidence="2" id="KW-0472">Membrane</keyword>
<feature type="repeat" description="PPR" evidence="1">
    <location>
        <begin position="157"/>
        <end position="191"/>
    </location>
</feature>
<dbReference type="GO" id="GO:0003723">
    <property type="term" value="F:RNA binding"/>
    <property type="evidence" value="ECO:0007669"/>
    <property type="project" value="InterPro"/>
</dbReference>
<proteinExistence type="predicted"/>
<keyword evidence="2" id="KW-0812">Transmembrane</keyword>
<feature type="repeat" description="PPR" evidence="1">
    <location>
        <begin position="258"/>
        <end position="292"/>
    </location>
</feature>
<evidence type="ECO:0000256" key="1">
    <source>
        <dbReference type="PROSITE-ProRule" id="PRU00708"/>
    </source>
</evidence>
<comment type="caution">
    <text evidence="3">The sequence shown here is derived from an EMBL/GenBank/DDBJ whole genome shotgun (WGS) entry which is preliminary data.</text>
</comment>
<reference evidence="3" key="1">
    <citation type="submission" date="2020-12" db="EMBL/GenBank/DDBJ databases">
        <title>WGS assembly of Carya illinoinensis cv. Pawnee.</title>
        <authorList>
            <person name="Platts A."/>
            <person name="Shu S."/>
            <person name="Wright S."/>
            <person name="Barry K."/>
            <person name="Edger P."/>
            <person name="Pires J.C."/>
            <person name="Schmutz J."/>
        </authorList>
    </citation>
    <scope>NUCLEOTIDE SEQUENCE</scope>
    <source>
        <tissue evidence="3">Leaf</tissue>
    </source>
</reference>